<dbReference type="SUPFAM" id="SSF100950">
    <property type="entry name" value="NagB/RpiA/CoA transferase-like"/>
    <property type="match status" value="1"/>
</dbReference>
<evidence type="ECO:0000256" key="1">
    <source>
        <dbReference type="ARBA" id="ARBA00001713"/>
    </source>
</evidence>
<dbReference type="Pfam" id="PF06026">
    <property type="entry name" value="Rib_5-P_isom_A"/>
    <property type="match status" value="1"/>
</dbReference>
<dbReference type="InterPro" id="IPR004788">
    <property type="entry name" value="Ribose5P_isomerase_type_A"/>
</dbReference>
<gene>
    <name evidence="7" type="ORF">TCAL_12291</name>
</gene>
<dbReference type="GO" id="GO:0009052">
    <property type="term" value="P:pentose-phosphate shunt, non-oxidative branch"/>
    <property type="evidence" value="ECO:0007669"/>
    <property type="project" value="InterPro"/>
</dbReference>
<evidence type="ECO:0000256" key="3">
    <source>
        <dbReference type="ARBA" id="ARBA00008088"/>
    </source>
</evidence>
<keyword evidence="8" id="KW-1185">Reference proteome</keyword>
<dbReference type="NCBIfam" id="TIGR00021">
    <property type="entry name" value="rpiA"/>
    <property type="match status" value="1"/>
</dbReference>
<evidence type="ECO:0000313" key="8">
    <source>
        <dbReference type="Proteomes" id="UP000318571"/>
    </source>
</evidence>
<evidence type="ECO:0000313" key="7">
    <source>
        <dbReference type="EMBL" id="TRY63233.1"/>
    </source>
</evidence>
<sequence>MGLGLGARLARLAHLARLARLARRVRPHCPRARRHPSVGSVLVYHHTSGVQLPVTLPVTFHTRSGWTEFTPRFYGQPSTLSRIMSSGTAQPLSPVEAAKRDAAYAAIDRHVRPDMQMVGIGSGSTIVYGVQRIAAKTQAGDLGPHIKYVPTSFQAKKLITQHGLPLGSLDEGLRLDVTIDGCDEADEELTLIKGGGGCLAQEKVVAHFSREFVVIADYRKRSPRLGTAWAYVPIEVLPLAYVPERLGGSAVLRMAQAKAGPVVTDNSNFILDWHFRDSKVFEGGPETTDRVKWSLVNQQLLAIPGLVETGIFINMARQAYFGQADGSVQELAAKPV</sequence>
<dbReference type="UniPathway" id="UPA00115">
    <property type="reaction ID" value="UER00412"/>
</dbReference>
<dbReference type="Proteomes" id="UP000318571">
    <property type="component" value="Chromosome 10"/>
</dbReference>
<organism evidence="7 8">
    <name type="scientific">Tigriopus californicus</name>
    <name type="common">Marine copepod</name>
    <dbReference type="NCBI Taxonomy" id="6832"/>
    <lineage>
        <taxon>Eukaryota</taxon>
        <taxon>Metazoa</taxon>
        <taxon>Ecdysozoa</taxon>
        <taxon>Arthropoda</taxon>
        <taxon>Crustacea</taxon>
        <taxon>Multicrustacea</taxon>
        <taxon>Hexanauplia</taxon>
        <taxon>Copepoda</taxon>
        <taxon>Harpacticoida</taxon>
        <taxon>Harpacticidae</taxon>
        <taxon>Tigriopus</taxon>
    </lineage>
</organism>
<comment type="similarity">
    <text evidence="3">Belongs to the ribose 5-phosphate isomerase family.</text>
</comment>
<dbReference type="OMA" id="LGIPMYN"/>
<dbReference type="EC" id="5.3.1.6" evidence="4"/>
<evidence type="ECO:0000256" key="5">
    <source>
        <dbReference type="ARBA" id="ARBA00023235"/>
    </source>
</evidence>
<keyword evidence="5" id="KW-0413">Isomerase</keyword>
<proteinExistence type="inferred from homology"/>
<evidence type="ECO:0000256" key="4">
    <source>
        <dbReference type="ARBA" id="ARBA00011959"/>
    </source>
</evidence>
<dbReference type="GO" id="GO:0006014">
    <property type="term" value="P:D-ribose metabolic process"/>
    <property type="evidence" value="ECO:0007669"/>
    <property type="project" value="TreeGrafter"/>
</dbReference>
<comment type="caution">
    <text evidence="7">The sequence shown here is derived from an EMBL/GenBank/DDBJ whole genome shotgun (WGS) entry which is preliminary data.</text>
</comment>
<protein>
    <recommendedName>
        <fullName evidence="4">ribose-5-phosphate isomerase</fullName>
        <ecNumber evidence="4">5.3.1.6</ecNumber>
    </recommendedName>
    <alternativeName>
        <fullName evidence="6">Phosphoriboisomerase</fullName>
    </alternativeName>
</protein>
<dbReference type="STRING" id="6832.A0A553NCQ8"/>
<reference evidence="7 8" key="1">
    <citation type="journal article" date="2018" name="Nat. Ecol. Evol.">
        <title>Genomic signatures of mitonuclear coevolution across populations of Tigriopus californicus.</title>
        <authorList>
            <person name="Barreto F.S."/>
            <person name="Watson E.T."/>
            <person name="Lima T.G."/>
            <person name="Willett C.S."/>
            <person name="Edmands S."/>
            <person name="Li W."/>
            <person name="Burton R.S."/>
        </authorList>
    </citation>
    <scope>NUCLEOTIDE SEQUENCE [LARGE SCALE GENOMIC DNA]</scope>
    <source>
        <strain evidence="7 8">San Diego</strain>
    </source>
</reference>
<dbReference type="Gene3D" id="3.40.50.1360">
    <property type="match status" value="1"/>
</dbReference>
<evidence type="ECO:0000256" key="2">
    <source>
        <dbReference type="ARBA" id="ARBA00004988"/>
    </source>
</evidence>
<dbReference type="AlphaFoldDB" id="A0A553NCQ8"/>
<comment type="catalytic activity">
    <reaction evidence="1">
        <text>aldehydo-D-ribose 5-phosphate = D-ribulose 5-phosphate</text>
        <dbReference type="Rhea" id="RHEA:14657"/>
        <dbReference type="ChEBI" id="CHEBI:58121"/>
        <dbReference type="ChEBI" id="CHEBI:58273"/>
        <dbReference type="EC" id="5.3.1.6"/>
    </reaction>
</comment>
<dbReference type="PANTHER" id="PTHR11934:SF0">
    <property type="entry name" value="RIBOSE-5-PHOSPHATE ISOMERASE"/>
    <property type="match status" value="1"/>
</dbReference>
<dbReference type="GO" id="GO:0005737">
    <property type="term" value="C:cytoplasm"/>
    <property type="evidence" value="ECO:0007669"/>
    <property type="project" value="TreeGrafter"/>
</dbReference>
<dbReference type="CDD" id="cd01398">
    <property type="entry name" value="RPI_A"/>
    <property type="match status" value="1"/>
</dbReference>
<dbReference type="InterPro" id="IPR037171">
    <property type="entry name" value="NagB/RpiA_transferase-like"/>
</dbReference>
<dbReference type="GO" id="GO:0004751">
    <property type="term" value="F:ribose-5-phosphate isomerase activity"/>
    <property type="evidence" value="ECO:0007669"/>
    <property type="project" value="UniProtKB-EC"/>
</dbReference>
<accession>A0A553NCQ8</accession>
<dbReference type="Gene3D" id="3.30.70.260">
    <property type="match status" value="1"/>
</dbReference>
<comment type="pathway">
    <text evidence="2">Carbohydrate degradation; pentose phosphate pathway; D-ribose 5-phosphate from D-ribulose 5-phosphate (non-oxidative stage): step 1/1.</text>
</comment>
<evidence type="ECO:0000256" key="6">
    <source>
        <dbReference type="ARBA" id="ARBA00029734"/>
    </source>
</evidence>
<dbReference type="FunFam" id="3.40.50.1360:FF:000001">
    <property type="entry name" value="Ribose-5-phosphate isomerase A"/>
    <property type="match status" value="1"/>
</dbReference>
<dbReference type="SUPFAM" id="SSF75445">
    <property type="entry name" value="D-ribose-5-phosphate isomerase (RpiA), lid domain"/>
    <property type="match status" value="1"/>
</dbReference>
<dbReference type="PANTHER" id="PTHR11934">
    <property type="entry name" value="RIBOSE-5-PHOSPHATE ISOMERASE"/>
    <property type="match status" value="1"/>
</dbReference>
<dbReference type="EMBL" id="VCGU01000458">
    <property type="protein sequence ID" value="TRY63233.1"/>
    <property type="molecule type" value="Genomic_DNA"/>
</dbReference>
<name>A0A553NCQ8_TIGCA</name>